<dbReference type="EMBL" id="CP110435">
    <property type="protein sequence ID" value="WAQ91711.1"/>
    <property type="molecule type" value="Genomic_DNA"/>
</dbReference>
<gene>
    <name evidence="2" type="ORF">PtA15_15A102</name>
</gene>
<dbReference type="RefSeq" id="XP_053027266.1">
    <property type="nucleotide sequence ID" value="XM_053163275.1"/>
</dbReference>
<feature type="compositionally biased region" description="Basic and acidic residues" evidence="1">
    <location>
        <begin position="55"/>
        <end position="64"/>
    </location>
</feature>
<feature type="region of interest" description="Disordered" evidence="1">
    <location>
        <begin position="1"/>
        <end position="27"/>
    </location>
</feature>
<dbReference type="Proteomes" id="UP001164743">
    <property type="component" value="Chromosome 15A"/>
</dbReference>
<feature type="region of interest" description="Disordered" evidence="1">
    <location>
        <begin position="50"/>
        <end position="75"/>
    </location>
</feature>
<protein>
    <submittedName>
        <fullName evidence="2">Uncharacterized protein</fullName>
    </submittedName>
</protein>
<organism evidence="2 3">
    <name type="scientific">Puccinia triticina</name>
    <dbReference type="NCBI Taxonomy" id="208348"/>
    <lineage>
        <taxon>Eukaryota</taxon>
        <taxon>Fungi</taxon>
        <taxon>Dikarya</taxon>
        <taxon>Basidiomycota</taxon>
        <taxon>Pucciniomycotina</taxon>
        <taxon>Pucciniomycetes</taxon>
        <taxon>Pucciniales</taxon>
        <taxon>Pucciniaceae</taxon>
        <taxon>Puccinia</taxon>
    </lineage>
</organism>
<proteinExistence type="predicted"/>
<accession>A0ABY7D2S9</accession>
<keyword evidence="3" id="KW-1185">Reference proteome</keyword>
<sequence length="75" mass="8425">MVPSPHRPLLPCISMGCPRGGQRRTSTTTKDNFHELISQAIQPCRLKHAQPKVPLVERRPDPRVGRHSTRYSATA</sequence>
<evidence type="ECO:0000313" key="3">
    <source>
        <dbReference type="Proteomes" id="UP001164743"/>
    </source>
</evidence>
<evidence type="ECO:0000313" key="2">
    <source>
        <dbReference type="EMBL" id="WAQ91711.1"/>
    </source>
</evidence>
<dbReference type="GeneID" id="77804170"/>
<reference evidence="2" key="1">
    <citation type="submission" date="2022-10" db="EMBL/GenBank/DDBJ databases">
        <title>Puccinia triticina Genome sequencing and assembly.</title>
        <authorList>
            <person name="Li C."/>
        </authorList>
    </citation>
    <scope>NUCLEOTIDE SEQUENCE</scope>
    <source>
        <strain evidence="2">Pt15</strain>
    </source>
</reference>
<evidence type="ECO:0000256" key="1">
    <source>
        <dbReference type="SAM" id="MobiDB-lite"/>
    </source>
</evidence>
<name>A0ABY7D2S9_9BASI</name>